<evidence type="ECO:0000256" key="3">
    <source>
        <dbReference type="SAM" id="MobiDB-lite"/>
    </source>
</evidence>
<organism evidence="4">
    <name type="scientific">viral metagenome</name>
    <dbReference type="NCBI Taxonomy" id="1070528"/>
    <lineage>
        <taxon>unclassified sequences</taxon>
        <taxon>metagenomes</taxon>
        <taxon>organismal metagenomes</taxon>
    </lineage>
</organism>
<dbReference type="PANTHER" id="PTHR47227">
    <property type="entry name" value="DNA-DIRECTED RNA POLYMERASE SUBUNIT K"/>
    <property type="match status" value="1"/>
</dbReference>
<dbReference type="GO" id="GO:0003677">
    <property type="term" value="F:DNA binding"/>
    <property type="evidence" value="ECO:0007669"/>
    <property type="project" value="InterPro"/>
</dbReference>
<dbReference type="GO" id="GO:0042797">
    <property type="term" value="P:tRNA transcription by RNA polymerase III"/>
    <property type="evidence" value="ECO:0007669"/>
    <property type="project" value="TreeGrafter"/>
</dbReference>
<dbReference type="GO" id="GO:0006360">
    <property type="term" value="P:transcription by RNA polymerase I"/>
    <property type="evidence" value="ECO:0007669"/>
    <property type="project" value="TreeGrafter"/>
</dbReference>
<dbReference type="PANTHER" id="PTHR47227:SF5">
    <property type="entry name" value="DNA-DIRECTED RNA POLYMERASES I, II, AND III SUBUNIT RPABC2"/>
    <property type="match status" value="1"/>
</dbReference>
<feature type="region of interest" description="Disordered" evidence="3">
    <location>
        <begin position="66"/>
        <end position="103"/>
    </location>
</feature>
<dbReference type="GO" id="GO:0005666">
    <property type="term" value="C:RNA polymerase III complex"/>
    <property type="evidence" value="ECO:0007669"/>
    <property type="project" value="TreeGrafter"/>
</dbReference>
<name>A0A6C0DYS5_9ZZZZ</name>
<dbReference type="AlphaFoldDB" id="A0A6C0DYS5"/>
<dbReference type="Gene3D" id="3.90.940.10">
    <property type="match status" value="1"/>
</dbReference>
<feature type="compositionally biased region" description="Acidic residues" evidence="3">
    <location>
        <begin position="16"/>
        <end position="51"/>
    </location>
</feature>
<feature type="compositionally biased region" description="Basic residues" evidence="3">
    <location>
        <begin position="1"/>
        <end position="10"/>
    </location>
</feature>
<dbReference type="SUPFAM" id="SSF63562">
    <property type="entry name" value="RPB6/omega subunit-like"/>
    <property type="match status" value="1"/>
</dbReference>
<dbReference type="GO" id="GO:0005665">
    <property type="term" value="C:RNA polymerase II, core complex"/>
    <property type="evidence" value="ECO:0007669"/>
    <property type="project" value="TreeGrafter"/>
</dbReference>
<dbReference type="GO" id="GO:0003899">
    <property type="term" value="F:DNA-directed RNA polymerase activity"/>
    <property type="evidence" value="ECO:0007669"/>
    <property type="project" value="InterPro"/>
</dbReference>
<keyword evidence="1" id="KW-0240">DNA-directed RNA polymerase</keyword>
<evidence type="ECO:0000313" key="4">
    <source>
        <dbReference type="EMBL" id="QHT21628.1"/>
    </source>
</evidence>
<dbReference type="EMBL" id="MN739695">
    <property type="protein sequence ID" value="QHT21628.1"/>
    <property type="molecule type" value="Genomic_DNA"/>
</dbReference>
<sequence>MPPKKVVKPKTKTETDSDDSDESNYEGENVNEVENIEEIEEIEEVEEIDEENILSEELEEDVEIVSDGNLSGNDGDDCEYENTRKRKNNSNIITKDDDDADNSDDNEAFLRNAPDEFVLPENRVSTNILTNYERVRLLGIRTSQITQGAKPMIKGVSHLDPQIIAQLELESKMMPVIVIRTLPNRKKEKWFMRELSLKKKDIIYNFSKNDDVKKISKT</sequence>
<proteinExistence type="predicted"/>
<accession>A0A6C0DYS5</accession>
<evidence type="ECO:0000256" key="2">
    <source>
        <dbReference type="ARBA" id="ARBA00023163"/>
    </source>
</evidence>
<dbReference type="GO" id="GO:0005736">
    <property type="term" value="C:RNA polymerase I complex"/>
    <property type="evidence" value="ECO:0007669"/>
    <property type="project" value="TreeGrafter"/>
</dbReference>
<dbReference type="InterPro" id="IPR036161">
    <property type="entry name" value="RPB6/omega-like_sf"/>
</dbReference>
<protein>
    <submittedName>
        <fullName evidence="4">Uncharacterized protein</fullName>
    </submittedName>
</protein>
<dbReference type="GO" id="GO:0006366">
    <property type="term" value="P:transcription by RNA polymerase II"/>
    <property type="evidence" value="ECO:0007669"/>
    <property type="project" value="TreeGrafter"/>
</dbReference>
<keyword evidence="2" id="KW-0804">Transcription</keyword>
<evidence type="ECO:0000256" key="1">
    <source>
        <dbReference type="ARBA" id="ARBA00022478"/>
    </source>
</evidence>
<feature type="region of interest" description="Disordered" evidence="3">
    <location>
        <begin position="1"/>
        <end position="51"/>
    </location>
</feature>
<reference evidence="4" key="1">
    <citation type="journal article" date="2020" name="Nature">
        <title>Giant virus diversity and host interactions through global metagenomics.</title>
        <authorList>
            <person name="Schulz F."/>
            <person name="Roux S."/>
            <person name="Paez-Espino D."/>
            <person name="Jungbluth S."/>
            <person name="Walsh D.A."/>
            <person name="Denef V.J."/>
            <person name="McMahon K.D."/>
            <person name="Konstantinidis K.T."/>
            <person name="Eloe-Fadrosh E.A."/>
            <person name="Kyrpides N.C."/>
            <person name="Woyke T."/>
        </authorList>
    </citation>
    <scope>NUCLEOTIDE SEQUENCE</scope>
    <source>
        <strain evidence="4">GVMAG-M-3300023179-103</strain>
    </source>
</reference>